<dbReference type="AlphaFoldDB" id="A0A6B1YLE6"/>
<dbReference type="EMBL" id="WXZT01000075">
    <property type="protein sequence ID" value="MZZ17913.1"/>
    <property type="molecule type" value="Genomic_DNA"/>
</dbReference>
<accession>A0A6B1YLE6</accession>
<dbReference type="SUPFAM" id="SSF53448">
    <property type="entry name" value="Nucleotide-diphospho-sugar transferases"/>
    <property type="match status" value="1"/>
</dbReference>
<proteinExistence type="predicted"/>
<gene>
    <name evidence="1" type="ORF">GUL26_37355</name>
</gene>
<evidence type="ECO:0000313" key="1">
    <source>
        <dbReference type="EMBL" id="MZZ17913.1"/>
    </source>
</evidence>
<comment type="caution">
    <text evidence="1">The sequence shown here is derived from an EMBL/GenBank/DDBJ whole genome shotgun (WGS) entry which is preliminary data.</text>
</comment>
<evidence type="ECO:0008006" key="3">
    <source>
        <dbReference type="Google" id="ProtNLM"/>
    </source>
</evidence>
<dbReference type="RefSeq" id="WP_079753661.1">
    <property type="nucleotide sequence ID" value="NZ_CAADNI010000202.1"/>
</dbReference>
<name>A0A6B1YLE6_PSEAI</name>
<dbReference type="Gene3D" id="3.90.550.20">
    <property type="match status" value="1"/>
</dbReference>
<dbReference type="Proteomes" id="UP000644192">
    <property type="component" value="Unassembled WGS sequence"/>
</dbReference>
<protein>
    <recommendedName>
        <fullName evidence="3">Glycosyl transferase</fullName>
    </recommendedName>
</protein>
<evidence type="ECO:0000313" key="2">
    <source>
        <dbReference type="Proteomes" id="UP000644192"/>
    </source>
</evidence>
<dbReference type="InterPro" id="IPR029044">
    <property type="entry name" value="Nucleotide-diphossugar_trans"/>
</dbReference>
<organism evidence="1 2">
    <name type="scientific">Pseudomonas aeruginosa</name>
    <dbReference type="NCBI Taxonomy" id="287"/>
    <lineage>
        <taxon>Bacteria</taxon>
        <taxon>Pseudomonadati</taxon>
        <taxon>Pseudomonadota</taxon>
        <taxon>Gammaproteobacteria</taxon>
        <taxon>Pseudomonadales</taxon>
        <taxon>Pseudomonadaceae</taxon>
        <taxon>Pseudomonas</taxon>
    </lineage>
</organism>
<sequence>MNSCLHGSVRYVSYWENAPGQVMPAYVALALVSMRRALGERFQLLTPRSVQGLIDPRILGKPWSFEPLPFTLAEGIEAIVAKSDFIRMAFVHQHGGAWVDADTLFLRDPTSSLFPAGLSYKLHWHSECIFASQPGNPLLARALSTGLEGGAHAWGNPGRIKDIVAQSADELVPIAGDVIDPGYRPRYNFASCEVMRRQDVNVADFLVRDAAMLKLYNTYFRRTAKRMESIEEFLSGGTLLAKLFLYIEADRGYWLGESERLMGAVS</sequence>
<reference evidence="1" key="1">
    <citation type="submission" date="2020-01" db="EMBL/GenBank/DDBJ databases">
        <title>Bacteria Cultured from War Wounds Associated with the Conflict in Eastern Ukraine.</title>
        <authorList>
            <person name="Snesrud E."/>
            <person name="Galac M.R."/>
            <person name="Mc Gann P."/>
            <person name="Valentine K."/>
            <person name="Viacheslav K."/>
        </authorList>
    </citation>
    <scope>NUCLEOTIDE SEQUENCE</scope>
    <source>
        <strain evidence="1">VNMU148</strain>
    </source>
</reference>